<gene>
    <name evidence="2" type="ORF">UFOVP1656_7</name>
</gene>
<organism evidence="2">
    <name type="scientific">uncultured Caudovirales phage</name>
    <dbReference type="NCBI Taxonomy" id="2100421"/>
    <lineage>
        <taxon>Viruses</taxon>
        <taxon>Duplodnaviria</taxon>
        <taxon>Heunggongvirae</taxon>
        <taxon>Uroviricota</taxon>
        <taxon>Caudoviricetes</taxon>
        <taxon>Peduoviridae</taxon>
        <taxon>Maltschvirus</taxon>
        <taxon>Maltschvirus maltsch</taxon>
    </lineage>
</organism>
<accession>A0A6J5T2Z7</accession>
<evidence type="ECO:0000313" key="2">
    <source>
        <dbReference type="EMBL" id="CAB4222115.1"/>
    </source>
</evidence>
<sequence length="499" mass="54829">MSKAKQGQERTLKVVPGLVRDSDPIDDGVRVLIGSTTPRIHSKLNDLPGRGQEIIDFATSIGIDLMPWQRFAITQASKVKADGRWHSGEVTIVGARQNGKSTLLLTRALAGLFLLDEPLQIASAHRLSTSLELFRQIIKVIETNDSLKKQVKVVRWAHGSEEIETLSGNRYMIKASNSAARGISRPETVYMDELSEMKDLDGFASLRYTMMASRNPQVWTFSTAGDQTSVVLNALRERGMAAALGNSDSLCYMEWSAYTDDIYDEKNWMAANPALGYSIHPDNIRAVLNDPPHVVQTEVMCRWIHQKDAVIPAASWLECADDVELDVGALTWMGLDLSPDRKAGALVAAQRIPGSDQFVVKLLHTWENAVNLNDLSMANDIAVHVRKYPVEVLAYSKRTASAVAGRLVPAGIPVQDFDGHMYAMACDQLLSAITSHRLRHNSNPELTKQILSCVRLPHGDGGWIIGRKASQTTVCAGVAAALVTHFATRQETEVDILIG</sequence>
<evidence type="ECO:0000259" key="1">
    <source>
        <dbReference type="Pfam" id="PF03354"/>
    </source>
</evidence>
<proteinExistence type="predicted"/>
<feature type="domain" description="Terminase large subunit-like ATPase" evidence="1">
    <location>
        <begin position="89"/>
        <end position="232"/>
    </location>
</feature>
<reference evidence="2" key="1">
    <citation type="submission" date="2020-05" db="EMBL/GenBank/DDBJ databases">
        <authorList>
            <person name="Chiriac C."/>
            <person name="Salcher M."/>
            <person name="Ghai R."/>
            <person name="Kavagutti S V."/>
        </authorList>
    </citation>
    <scope>NUCLEOTIDE SEQUENCE</scope>
</reference>
<dbReference type="Pfam" id="PF03354">
    <property type="entry name" value="TerL_ATPase"/>
    <property type="match status" value="1"/>
</dbReference>
<dbReference type="Gene3D" id="3.40.50.300">
    <property type="entry name" value="P-loop containing nucleotide triphosphate hydrolases"/>
    <property type="match status" value="1"/>
</dbReference>
<dbReference type="PANTHER" id="PTHR41287:SF1">
    <property type="entry name" value="PROTEIN YMFN"/>
    <property type="match status" value="1"/>
</dbReference>
<name>A0A6J5T2Z7_9CAUD</name>
<dbReference type="InterPro" id="IPR005021">
    <property type="entry name" value="Terminase_largesu-like"/>
</dbReference>
<dbReference type="InterPro" id="IPR027417">
    <property type="entry name" value="P-loop_NTPase"/>
</dbReference>
<dbReference type="InterPro" id="IPR046461">
    <property type="entry name" value="TerL_ATPase"/>
</dbReference>
<dbReference type="EMBL" id="LR797510">
    <property type="protein sequence ID" value="CAB4222115.1"/>
    <property type="molecule type" value="Genomic_DNA"/>
</dbReference>
<protein>
    <submittedName>
        <fullName evidence="2">COG4626 Phage terminase-like protein, large subunit</fullName>
    </submittedName>
</protein>
<dbReference type="PANTHER" id="PTHR41287">
    <property type="match status" value="1"/>
</dbReference>